<dbReference type="AlphaFoldDB" id="A0A1T4S8C5"/>
<protein>
    <submittedName>
        <fullName evidence="2">HEPN domain-containing protein</fullName>
    </submittedName>
</protein>
<proteinExistence type="predicted"/>
<organism evidence="2 3">
    <name type="scientific">Carboxydocella sporoproducens DSM 16521</name>
    <dbReference type="NCBI Taxonomy" id="1121270"/>
    <lineage>
        <taxon>Bacteria</taxon>
        <taxon>Bacillati</taxon>
        <taxon>Bacillota</taxon>
        <taxon>Clostridia</taxon>
        <taxon>Eubacteriales</taxon>
        <taxon>Clostridiales Family XVI. Incertae Sedis</taxon>
        <taxon>Carboxydocella</taxon>
    </lineage>
</organism>
<feature type="domain" description="HEPN" evidence="1">
    <location>
        <begin position="12"/>
        <end position="119"/>
    </location>
</feature>
<gene>
    <name evidence="2" type="ORF">SAMN02745885_02509</name>
</gene>
<dbReference type="SMART" id="SM00748">
    <property type="entry name" value="HEPN"/>
    <property type="match status" value="1"/>
</dbReference>
<accession>A0A1T4S8C5</accession>
<evidence type="ECO:0000313" key="3">
    <source>
        <dbReference type="Proteomes" id="UP000189933"/>
    </source>
</evidence>
<dbReference type="InterPro" id="IPR007842">
    <property type="entry name" value="HEPN_dom"/>
</dbReference>
<keyword evidence="3" id="KW-1185">Reference proteome</keyword>
<evidence type="ECO:0000313" key="2">
    <source>
        <dbReference type="EMBL" id="SKA24494.1"/>
    </source>
</evidence>
<name>A0A1T4S8C5_9FIRM</name>
<dbReference type="RefSeq" id="WP_078666481.1">
    <property type="nucleotide sequence ID" value="NZ_FUXM01000046.1"/>
</dbReference>
<dbReference type="PROSITE" id="PS50910">
    <property type="entry name" value="HEPN"/>
    <property type="match status" value="1"/>
</dbReference>
<dbReference type="Proteomes" id="UP000189933">
    <property type="component" value="Unassembled WGS sequence"/>
</dbReference>
<dbReference type="OrthoDB" id="9808176at2"/>
<dbReference type="SUPFAM" id="SSF81593">
    <property type="entry name" value="Nucleotidyltransferase substrate binding subunit/domain"/>
    <property type="match status" value="1"/>
</dbReference>
<dbReference type="Gene3D" id="1.20.120.330">
    <property type="entry name" value="Nucleotidyltransferases domain 2"/>
    <property type="match status" value="1"/>
</dbReference>
<dbReference type="EMBL" id="FUXM01000046">
    <property type="protein sequence ID" value="SKA24494.1"/>
    <property type="molecule type" value="Genomic_DNA"/>
</dbReference>
<sequence length="129" mass="15380">MVDTQNYNEWLIMAQKDLRGARILFEHEADYELVCFHCQQAVEKYLKGYLIYKTRELQEGHNLMKLCKKAMIYNKKFGEFLKDLAFLNTFYIETRYPATEPLQISQEDAEESLRIAERFINVVEELLKA</sequence>
<evidence type="ECO:0000259" key="1">
    <source>
        <dbReference type="PROSITE" id="PS50910"/>
    </source>
</evidence>
<dbReference type="Pfam" id="PF05168">
    <property type="entry name" value="HEPN"/>
    <property type="match status" value="1"/>
</dbReference>
<reference evidence="3" key="1">
    <citation type="submission" date="2017-02" db="EMBL/GenBank/DDBJ databases">
        <authorList>
            <person name="Varghese N."/>
            <person name="Submissions S."/>
        </authorList>
    </citation>
    <scope>NUCLEOTIDE SEQUENCE [LARGE SCALE GENOMIC DNA]</scope>
    <source>
        <strain evidence="3">DSM 16521</strain>
    </source>
</reference>